<feature type="active site" evidence="3">
    <location>
        <position position="155"/>
    </location>
</feature>
<feature type="domain" description="Alpha/beta hydrolase fold-3" evidence="4">
    <location>
        <begin position="77"/>
        <end position="284"/>
    </location>
</feature>
<protein>
    <submittedName>
        <fullName evidence="5">Alpha/beta hydrolase</fullName>
    </submittedName>
</protein>
<keyword evidence="6" id="KW-1185">Reference proteome</keyword>
<dbReference type="PANTHER" id="PTHR48081">
    <property type="entry name" value="AB HYDROLASE SUPERFAMILY PROTEIN C4A8.06C"/>
    <property type="match status" value="1"/>
</dbReference>
<comment type="similarity">
    <text evidence="1">Belongs to the 'GDXG' lipolytic enzyme family.</text>
</comment>
<dbReference type="PANTHER" id="PTHR48081:SF8">
    <property type="entry name" value="ALPHA_BETA HYDROLASE FOLD-3 DOMAIN-CONTAINING PROTEIN-RELATED"/>
    <property type="match status" value="1"/>
</dbReference>
<dbReference type="InterPro" id="IPR033140">
    <property type="entry name" value="Lipase_GDXG_put_SER_AS"/>
</dbReference>
<evidence type="ECO:0000259" key="4">
    <source>
        <dbReference type="Pfam" id="PF07859"/>
    </source>
</evidence>
<accession>A0A9X2KS74</accession>
<dbReference type="PROSITE" id="PS01174">
    <property type="entry name" value="LIPASE_GDXG_SER"/>
    <property type="match status" value="1"/>
</dbReference>
<dbReference type="RefSeq" id="WP_254287507.1">
    <property type="nucleotide sequence ID" value="NZ_JAMLDY010000001.1"/>
</dbReference>
<evidence type="ECO:0000256" key="1">
    <source>
        <dbReference type="ARBA" id="ARBA00010515"/>
    </source>
</evidence>
<reference evidence="5" key="1">
    <citation type="submission" date="2022-05" db="EMBL/GenBank/DDBJ databases">
        <title>Sphingomonas sp. strain RP10 Genome sequencing and assembly.</title>
        <authorList>
            <person name="Kim I."/>
        </authorList>
    </citation>
    <scope>NUCLEOTIDE SEQUENCE</scope>
    <source>
        <strain evidence="5">RP10</strain>
    </source>
</reference>
<comment type="caution">
    <text evidence="5">The sequence shown here is derived from an EMBL/GenBank/DDBJ whole genome shotgun (WGS) entry which is preliminary data.</text>
</comment>
<dbReference type="Gene3D" id="3.40.50.1820">
    <property type="entry name" value="alpha/beta hydrolase"/>
    <property type="match status" value="1"/>
</dbReference>
<dbReference type="GO" id="GO:0016787">
    <property type="term" value="F:hydrolase activity"/>
    <property type="evidence" value="ECO:0007669"/>
    <property type="project" value="UniProtKB-KW"/>
</dbReference>
<keyword evidence="2 5" id="KW-0378">Hydrolase</keyword>
<dbReference type="AlphaFoldDB" id="A0A9X2KS74"/>
<evidence type="ECO:0000256" key="3">
    <source>
        <dbReference type="PROSITE-ProRule" id="PRU10038"/>
    </source>
</evidence>
<dbReference type="InterPro" id="IPR013094">
    <property type="entry name" value="AB_hydrolase_3"/>
</dbReference>
<dbReference type="Pfam" id="PF07859">
    <property type="entry name" value="Abhydrolase_3"/>
    <property type="match status" value="1"/>
</dbReference>
<proteinExistence type="inferred from homology"/>
<evidence type="ECO:0000256" key="2">
    <source>
        <dbReference type="ARBA" id="ARBA00022801"/>
    </source>
</evidence>
<organism evidence="5 6">
    <name type="scientific">Sphingomonas liriopis</name>
    <dbReference type="NCBI Taxonomy" id="2949094"/>
    <lineage>
        <taxon>Bacteria</taxon>
        <taxon>Pseudomonadati</taxon>
        <taxon>Pseudomonadota</taxon>
        <taxon>Alphaproteobacteria</taxon>
        <taxon>Sphingomonadales</taxon>
        <taxon>Sphingomonadaceae</taxon>
        <taxon>Sphingomonas</taxon>
    </lineage>
</organism>
<dbReference type="InterPro" id="IPR050300">
    <property type="entry name" value="GDXG_lipolytic_enzyme"/>
</dbReference>
<evidence type="ECO:0000313" key="5">
    <source>
        <dbReference type="EMBL" id="MCP3733513.1"/>
    </source>
</evidence>
<name>A0A9X2KS74_9SPHN</name>
<dbReference type="EMBL" id="JAMLDY010000001">
    <property type="protein sequence ID" value="MCP3733513.1"/>
    <property type="molecule type" value="Genomic_DNA"/>
</dbReference>
<dbReference type="Proteomes" id="UP001139486">
    <property type="component" value="Unassembled WGS sequence"/>
</dbReference>
<dbReference type="InterPro" id="IPR029058">
    <property type="entry name" value="AB_hydrolase_fold"/>
</dbReference>
<gene>
    <name evidence="5" type="ORF">M9979_01255</name>
</gene>
<dbReference type="SUPFAM" id="SSF53474">
    <property type="entry name" value="alpha/beta-Hydrolases"/>
    <property type="match status" value="1"/>
</dbReference>
<evidence type="ECO:0000313" key="6">
    <source>
        <dbReference type="Proteomes" id="UP001139486"/>
    </source>
</evidence>
<sequence length="310" mass="32417">MALDPMIEGMLSQQPAWPPVRGVPLQELRANVRATSIQIPPPAVTLASVADRAVPSPAGDIPVRVYTPEGAGPFPVVVYFHGGGFILGDLDTQDMIARGLAGGAGALVVSVDYRLAPEHPFPAATDDGYAVVQWIAAHGAEIGGDPARIAVAGDSAGGVLAYAMALQALNAGGPRLAAVVNWYGPAQHPVPDGGSMAEFADGPIVRADDAHYFHELYITDPAQDGDYRVSATRAPDHRGLPPHLIGSAECDPLRDVTEMYAPVLRAAGVEVEVKRYPGMVHGFVSWVGFLPGAQTAMADACAFLKRAFAD</sequence>